<feature type="transmembrane region" description="Helical" evidence="6">
    <location>
        <begin position="61"/>
        <end position="82"/>
    </location>
</feature>
<comment type="subcellular location">
    <subcellularLocation>
        <location evidence="1">Membrane</location>
        <topology evidence="1">Multi-pass membrane protein</topology>
    </subcellularLocation>
</comment>
<dbReference type="PANTHER" id="PTHR10926">
    <property type="entry name" value="CELL CYCLE CONTROL PROTEIN 50"/>
    <property type="match status" value="1"/>
</dbReference>
<keyword evidence="3 6" id="KW-0812">Transmembrane</keyword>
<dbReference type="EMBL" id="GL983279">
    <property type="protein sequence ID" value="EGR33889.1"/>
    <property type="molecule type" value="Genomic_DNA"/>
</dbReference>
<sequence>MVWMRTAALANFRKLWGIINEDLDEGTYKLEIMNYYSVDSFNGKKYFVLSTANAFGGKNDFLGISYIVMGVITLLIFFLFLIKKFQLDKKQKQKNKNM</sequence>
<keyword evidence="8" id="KW-1185">Reference proteome</keyword>
<comment type="similarity">
    <text evidence="2">Belongs to the CDC50/LEM3 family.</text>
</comment>
<proteinExistence type="inferred from homology"/>
<dbReference type="eggNOG" id="KOG2952">
    <property type="taxonomic scope" value="Eukaryota"/>
</dbReference>
<dbReference type="GO" id="GO:0005794">
    <property type="term" value="C:Golgi apparatus"/>
    <property type="evidence" value="ECO:0007669"/>
    <property type="project" value="TreeGrafter"/>
</dbReference>
<accession>G0QLL6</accession>
<dbReference type="PANTHER" id="PTHR10926:SF0">
    <property type="entry name" value="CDC50, ISOFORM A"/>
    <property type="match status" value="1"/>
</dbReference>
<evidence type="ECO:0000256" key="3">
    <source>
        <dbReference type="ARBA" id="ARBA00022692"/>
    </source>
</evidence>
<dbReference type="InterPro" id="IPR005045">
    <property type="entry name" value="CDC50/LEM3_fam"/>
</dbReference>
<evidence type="ECO:0000256" key="5">
    <source>
        <dbReference type="ARBA" id="ARBA00023136"/>
    </source>
</evidence>
<evidence type="ECO:0000313" key="8">
    <source>
        <dbReference type="Proteomes" id="UP000008983"/>
    </source>
</evidence>
<dbReference type="OMA" id="XKLNESI"/>
<dbReference type="GO" id="GO:0005783">
    <property type="term" value="C:endoplasmic reticulum"/>
    <property type="evidence" value="ECO:0007669"/>
    <property type="project" value="TreeGrafter"/>
</dbReference>
<evidence type="ECO:0000313" key="7">
    <source>
        <dbReference type="EMBL" id="EGR33889.1"/>
    </source>
</evidence>
<gene>
    <name evidence="7" type="ORF">IMG5_032690</name>
</gene>
<evidence type="ECO:0000256" key="4">
    <source>
        <dbReference type="ARBA" id="ARBA00022989"/>
    </source>
</evidence>
<dbReference type="Proteomes" id="UP000008983">
    <property type="component" value="Unassembled WGS sequence"/>
</dbReference>
<keyword evidence="4 6" id="KW-1133">Transmembrane helix</keyword>
<evidence type="ECO:0000256" key="1">
    <source>
        <dbReference type="ARBA" id="ARBA00004141"/>
    </source>
</evidence>
<dbReference type="STRING" id="857967.G0QLL6"/>
<evidence type="ECO:0000256" key="2">
    <source>
        <dbReference type="ARBA" id="ARBA00009457"/>
    </source>
</evidence>
<organism evidence="7 8">
    <name type="scientific">Ichthyophthirius multifiliis</name>
    <name type="common">White spot disease agent</name>
    <name type="synonym">Ich</name>
    <dbReference type="NCBI Taxonomy" id="5932"/>
    <lineage>
        <taxon>Eukaryota</taxon>
        <taxon>Sar</taxon>
        <taxon>Alveolata</taxon>
        <taxon>Ciliophora</taxon>
        <taxon>Intramacronucleata</taxon>
        <taxon>Oligohymenophorea</taxon>
        <taxon>Hymenostomatida</taxon>
        <taxon>Ophryoglenina</taxon>
        <taxon>Ichthyophthirius</taxon>
    </lineage>
</organism>
<evidence type="ECO:0000256" key="6">
    <source>
        <dbReference type="SAM" id="Phobius"/>
    </source>
</evidence>
<dbReference type="Pfam" id="PF03381">
    <property type="entry name" value="CDC50"/>
    <property type="match status" value="1"/>
</dbReference>
<keyword evidence="5 6" id="KW-0472">Membrane</keyword>
<protein>
    <submittedName>
        <fullName evidence="7">Ligand-effect modulator 3 LEM3 family protein, putative</fullName>
    </submittedName>
</protein>
<dbReference type="AlphaFoldDB" id="G0QLL6"/>
<dbReference type="GO" id="GO:0005886">
    <property type="term" value="C:plasma membrane"/>
    <property type="evidence" value="ECO:0007669"/>
    <property type="project" value="TreeGrafter"/>
</dbReference>
<reference evidence="7 8" key="1">
    <citation type="submission" date="2011-07" db="EMBL/GenBank/DDBJ databases">
        <authorList>
            <person name="Coyne R."/>
            <person name="Brami D."/>
            <person name="Johnson J."/>
            <person name="Hostetler J."/>
            <person name="Hannick L."/>
            <person name="Clark T."/>
            <person name="Cassidy-Hanley D."/>
            <person name="Inman J."/>
        </authorList>
    </citation>
    <scope>NUCLEOTIDE SEQUENCE [LARGE SCALE GENOMIC DNA]</scope>
    <source>
        <strain evidence="7 8">G5</strain>
    </source>
</reference>
<name>G0QLL6_ICHMU</name>
<dbReference type="InParanoid" id="G0QLL6"/>
<dbReference type="GeneID" id="14910078"/>
<dbReference type="OrthoDB" id="340608at2759"/>
<dbReference type="RefSeq" id="XP_004039113.1">
    <property type="nucleotide sequence ID" value="XM_004039065.1"/>
</dbReference>